<keyword evidence="2" id="KW-1185">Reference proteome</keyword>
<dbReference type="EMBL" id="JBHUKU010000033">
    <property type="protein sequence ID" value="MFD2465508.1"/>
    <property type="molecule type" value="Genomic_DNA"/>
</dbReference>
<dbReference type="RefSeq" id="WP_345407016.1">
    <property type="nucleotide sequence ID" value="NZ_BAABHG010000021.1"/>
</dbReference>
<comment type="caution">
    <text evidence="1">The sequence shown here is derived from an EMBL/GenBank/DDBJ whole genome shotgun (WGS) entry which is preliminary data.</text>
</comment>
<accession>A0ABW5GX53</accession>
<name>A0ABW5GX53_9PSEU</name>
<organism evidence="1 2">
    <name type="scientific">Amycolatopsis samaneae</name>
    <dbReference type="NCBI Taxonomy" id="664691"/>
    <lineage>
        <taxon>Bacteria</taxon>
        <taxon>Bacillati</taxon>
        <taxon>Actinomycetota</taxon>
        <taxon>Actinomycetes</taxon>
        <taxon>Pseudonocardiales</taxon>
        <taxon>Pseudonocardiaceae</taxon>
        <taxon>Amycolatopsis</taxon>
    </lineage>
</organism>
<protein>
    <submittedName>
        <fullName evidence="1">Uncharacterized protein</fullName>
    </submittedName>
</protein>
<evidence type="ECO:0000313" key="1">
    <source>
        <dbReference type="EMBL" id="MFD2465508.1"/>
    </source>
</evidence>
<sequence length="71" mass="7950">MNRVRASDVLLLLQAEADARGDERYRVTAGALRNWKYRGHISGGSGYDLGEILAYLDRRVRRADASGERAN</sequence>
<reference evidence="2" key="1">
    <citation type="journal article" date="2019" name="Int. J. Syst. Evol. Microbiol.">
        <title>The Global Catalogue of Microorganisms (GCM) 10K type strain sequencing project: providing services to taxonomists for standard genome sequencing and annotation.</title>
        <authorList>
            <consortium name="The Broad Institute Genomics Platform"/>
            <consortium name="The Broad Institute Genome Sequencing Center for Infectious Disease"/>
            <person name="Wu L."/>
            <person name="Ma J."/>
        </authorList>
    </citation>
    <scope>NUCLEOTIDE SEQUENCE [LARGE SCALE GENOMIC DNA]</scope>
    <source>
        <strain evidence="2">CGMCC 4.7643</strain>
    </source>
</reference>
<gene>
    <name evidence="1" type="ORF">ACFSYJ_43300</name>
</gene>
<evidence type="ECO:0000313" key="2">
    <source>
        <dbReference type="Proteomes" id="UP001597419"/>
    </source>
</evidence>
<dbReference type="Proteomes" id="UP001597419">
    <property type="component" value="Unassembled WGS sequence"/>
</dbReference>
<proteinExistence type="predicted"/>